<dbReference type="Proteomes" id="UP000234681">
    <property type="component" value="Chromosome 16"/>
</dbReference>
<reference evidence="1 2" key="1">
    <citation type="submission" date="2005-09" db="EMBL/GenBank/DDBJ databases">
        <authorList>
            <person name="Mural R.J."/>
            <person name="Li P.W."/>
            <person name="Adams M.D."/>
            <person name="Amanatides P.G."/>
            <person name="Baden-Tillson H."/>
            <person name="Barnstead M."/>
            <person name="Chin S.H."/>
            <person name="Dew I."/>
            <person name="Evans C.A."/>
            <person name="Ferriera S."/>
            <person name="Flanigan M."/>
            <person name="Fosler C."/>
            <person name="Glodek A."/>
            <person name="Gu Z."/>
            <person name="Holt R.A."/>
            <person name="Jennings D."/>
            <person name="Kraft C.L."/>
            <person name="Lu F."/>
            <person name="Nguyen T."/>
            <person name="Nusskern D.R."/>
            <person name="Pfannkoch C.M."/>
            <person name="Sitter C."/>
            <person name="Sutton G.G."/>
            <person name="Venter J.C."/>
            <person name="Wang Z."/>
            <person name="Woodage T."/>
            <person name="Zheng X.H."/>
            <person name="Zhong F."/>
        </authorList>
    </citation>
    <scope>NUCLEOTIDE SEQUENCE [LARGE SCALE GENOMIC DNA]</scope>
    <source>
        <strain>BN</strain>
        <strain evidence="2">Sprague-Dawley</strain>
    </source>
</reference>
<evidence type="ECO:0000313" key="1">
    <source>
        <dbReference type="EMBL" id="EDL90631.1"/>
    </source>
</evidence>
<name>A6KAA6_RAT</name>
<organism evidence="1 2">
    <name type="scientific">Rattus norvegicus</name>
    <name type="common">Rat</name>
    <dbReference type="NCBI Taxonomy" id="10116"/>
    <lineage>
        <taxon>Eukaryota</taxon>
        <taxon>Metazoa</taxon>
        <taxon>Chordata</taxon>
        <taxon>Craniata</taxon>
        <taxon>Vertebrata</taxon>
        <taxon>Euteleostomi</taxon>
        <taxon>Mammalia</taxon>
        <taxon>Eutheria</taxon>
        <taxon>Euarchontoglires</taxon>
        <taxon>Glires</taxon>
        <taxon>Rodentia</taxon>
        <taxon>Myomorpha</taxon>
        <taxon>Muroidea</taxon>
        <taxon>Muridae</taxon>
        <taxon>Murinae</taxon>
        <taxon>Rattus</taxon>
    </lineage>
</organism>
<proteinExistence type="predicted"/>
<gene>
    <name evidence="1" type="primary">RGD1563236_predicted</name>
    <name evidence="1" type="ORF">rCG_38795</name>
</gene>
<accession>A6KAA6</accession>
<dbReference type="AlphaFoldDB" id="A6KAA6"/>
<dbReference type="EMBL" id="CH474031">
    <property type="protein sequence ID" value="EDL90631.1"/>
    <property type="molecule type" value="Genomic_DNA"/>
</dbReference>
<protein>
    <submittedName>
        <fullName evidence="1">Similar to BC028663 protein (Predicted)</fullName>
    </submittedName>
</protein>
<evidence type="ECO:0000313" key="2">
    <source>
        <dbReference type="Proteomes" id="UP000234681"/>
    </source>
</evidence>
<sequence length="149" mass="15582">MLMGWENWARDGGPGAQGHWNPLVGNDKVRVFGRGWAAILESLFPVCTSERVAQLCLQHLGGGRPGAGATGRVPLRAAAAGGTMWARQCGGCDQGVPLALAVAEAENGACRVRPGAEWRRGAGVCPAPTGVRIPAQHLLPRAFSRRVAP</sequence>